<dbReference type="PANTHER" id="PTHR30160:SF22">
    <property type="entry name" value="LIPOPOLYSACCHARIDE CORE BIOSYNTHESIS PROTEIN"/>
    <property type="match status" value="1"/>
</dbReference>
<accession>A0A1Z3N7H2</accession>
<dbReference type="GO" id="GO:0005829">
    <property type="term" value="C:cytosol"/>
    <property type="evidence" value="ECO:0007669"/>
    <property type="project" value="TreeGrafter"/>
</dbReference>
<evidence type="ECO:0000256" key="2">
    <source>
        <dbReference type="ARBA" id="ARBA00022679"/>
    </source>
</evidence>
<dbReference type="SUPFAM" id="SSF53756">
    <property type="entry name" value="UDP-Glycosyltransferase/glycogen phosphorylase"/>
    <property type="match status" value="1"/>
</dbReference>
<keyword evidence="1" id="KW-0328">Glycosyltransferase</keyword>
<dbReference type="AlphaFoldDB" id="A0A1Z3N7H2"/>
<dbReference type="OrthoDB" id="5289084at2"/>
<proteinExistence type="predicted"/>
<evidence type="ECO:0000313" key="3">
    <source>
        <dbReference type="EMBL" id="ASD63408.1"/>
    </source>
</evidence>
<keyword evidence="2 3" id="KW-0808">Transferase</keyword>
<reference evidence="3 4" key="1">
    <citation type="submission" date="2017-04" db="EMBL/GenBank/DDBJ databases">
        <title>Whole genome sequence of Bdellovibrio bacteriovorus strain SSB218315.</title>
        <authorList>
            <person name="Oyedara O."/>
            <person name="Rodriguez-Perez M.A."/>
        </authorList>
    </citation>
    <scope>NUCLEOTIDE SEQUENCE [LARGE SCALE GENOMIC DNA]</scope>
    <source>
        <strain evidence="3 4">SSB218315</strain>
    </source>
</reference>
<dbReference type="GO" id="GO:0009244">
    <property type="term" value="P:lipopolysaccharide core region biosynthetic process"/>
    <property type="evidence" value="ECO:0007669"/>
    <property type="project" value="TreeGrafter"/>
</dbReference>
<name>A0A1Z3N7H2_BDEBC</name>
<sequence length="348" mass="39538">MLVRDPNSAKFLIIRFSSFGDVVQTLSVPSAIKETYPNAEIHWITRKDMAPLLKNHPNIHRIWEFDRKAGLNGLIKLCLQMRKEGFTHIYDAHNNMRSRVISWILRPLGILGMGPKFIRRSIRRWKRLLLFKFRINTFEMPFNGQRDLLEPLQPWGISRKAPAAPQIFPSEESYQKAREVLGHYAGSVALAPSAAFFLKRWPKEYWQQLILLCPDQRFVLLGGPEDSFIEDIKAAAPERVLNLAGKCSLQVSSSVVGLSTALISNDTGLLHVAEQLGQKTIALMGPAPFGFPSRPSTKILEIELKCRPCSKHGQGPCVNKFKYHQCLVDITPEQVAMELKQLLQRNHP</sequence>
<protein>
    <submittedName>
        <fullName evidence="3">Heptosyltransferase</fullName>
    </submittedName>
</protein>
<gene>
    <name evidence="3" type="ORF">B9G79_07385</name>
</gene>
<dbReference type="CDD" id="cd03789">
    <property type="entry name" value="GT9_LPS_heptosyltransferase"/>
    <property type="match status" value="1"/>
</dbReference>
<dbReference type="PANTHER" id="PTHR30160">
    <property type="entry name" value="TETRAACYLDISACCHARIDE 4'-KINASE-RELATED"/>
    <property type="match status" value="1"/>
</dbReference>
<evidence type="ECO:0000313" key="4">
    <source>
        <dbReference type="Proteomes" id="UP000197003"/>
    </source>
</evidence>
<dbReference type="EMBL" id="CP020946">
    <property type="protein sequence ID" value="ASD63408.1"/>
    <property type="molecule type" value="Genomic_DNA"/>
</dbReference>
<dbReference type="Gene3D" id="3.40.50.2000">
    <property type="entry name" value="Glycogen Phosphorylase B"/>
    <property type="match status" value="2"/>
</dbReference>
<dbReference type="InterPro" id="IPR051199">
    <property type="entry name" value="LPS_LOS_Heptosyltrfase"/>
</dbReference>
<evidence type="ECO:0000256" key="1">
    <source>
        <dbReference type="ARBA" id="ARBA00022676"/>
    </source>
</evidence>
<dbReference type="InterPro" id="IPR002201">
    <property type="entry name" value="Glyco_trans_9"/>
</dbReference>
<dbReference type="Pfam" id="PF01075">
    <property type="entry name" value="Glyco_transf_9"/>
    <property type="match status" value="1"/>
</dbReference>
<dbReference type="GO" id="GO:0008713">
    <property type="term" value="F:ADP-heptose-lipopolysaccharide heptosyltransferase activity"/>
    <property type="evidence" value="ECO:0007669"/>
    <property type="project" value="TreeGrafter"/>
</dbReference>
<organism evidence="3 4">
    <name type="scientific">Bdellovibrio bacteriovorus</name>
    <dbReference type="NCBI Taxonomy" id="959"/>
    <lineage>
        <taxon>Bacteria</taxon>
        <taxon>Pseudomonadati</taxon>
        <taxon>Bdellovibrionota</taxon>
        <taxon>Bdellovibrionia</taxon>
        <taxon>Bdellovibrionales</taxon>
        <taxon>Pseudobdellovibrionaceae</taxon>
        <taxon>Bdellovibrio</taxon>
    </lineage>
</organism>
<dbReference type="Proteomes" id="UP000197003">
    <property type="component" value="Chromosome"/>
</dbReference>